<evidence type="ECO:0000256" key="9">
    <source>
        <dbReference type="SAM" id="MobiDB-lite"/>
    </source>
</evidence>
<proteinExistence type="inferred from homology"/>
<reference evidence="11" key="1">
    <citation type="submission" date="2019-12" db="EMBL/GenBank/DDBJ databases">
        <title>Comparative genomics gives insights into the taxonomy of the Azoarcus-Aromatoleum group and reveals separate origins of nif in the plant-associated Azoarcus and non-plant-associated Aromatoleum sub-groups.</title>
        <authorList>
            <person name="Lafos M."/>
            <person name="Maluk M."/>
            <person name="Batista M."/>
            <person name="Junghare M."/>
            <person name="Carmona M."/>
            <person name="Faoro H."/>
            <person name="Cruz L.M."/>
            <person name="Battistoni F."/>
            <person name="De Souza E."/>
            <person name="Pedrosa F."/>
            <person name="Chen W.-M."/>
            <person name="Poole P.S."/>
            <person name="Dixon R.A."/>
            <person name="James E.K."/>
        </authorList>
    </citation>
    <scope>NUCLEOTIDE SEQUENCE</scope>
    <source>
        <strain evidence="11">NSC3</strain>
    </source>
</reference>
<keyword evidence="6 8" id="KW-0012">Acyltransferase</keyword>
<evidence type="ECO:0000313" key="12">
    <source>
        <dbReference type="Proteomes" id="UP000599523"/>
    </source>
</evidence>
<evidence type="ECO:0000256" key="3">
    <source>
        <dbReference type="ARBA" id="ARBA00012355"/>
    </source>
</evidence>
<evidence type="ECO:0000259" key="10">
    <source>
        <dbReference type="PROSITE" id="PS51186"/>
    </source>
</evidence>
<evidence type="ECO:0000256" key="1">
    <source>
        <dbReference type="ARBA" id="ARBA00004978"/>
    </source>
</evidence>
<dbReference type="InterPro" id="IPR000182">
    <property type="entry name" value="GNAT_dom"/>
</dbReference>
<dbReference type="SUPFAM" id="SSF55729">
    <property type="entry name" value="Acyl-CoA N-acyltransferases (Nat)"/>
    <property type="match status" value="1"/>
</dbReference>
<evidence type="ECO:0000256" key="5">
    <source>
        <dbReference type="ARBA" id="ARBA00022679"/>
    </source>
</evidence>
<organism evidence="11 12">
    <name type="scientific">Azoarcus taiwanensis</name>
    <dbReference type="NCBI Taxonomy" id="666964"/>
    <lineage>
        <taxon>Bacteria</taxon>
        <taxon>Pseudomonadati</taxon>
        <taxon>Pseudomonadota</taxon>
        <taxon>Betaproteobacteria</taxon>
        <taxon>Rhodocyclales</taxon>
        <taxon>Zoogloeaceae</taxon>
        <taxon>Azoarcus</taxon>
    </lineage>
</organism>
<accession>A0A972FED3</accession>
<dbReference type="GO" id="GO:0033816">
    <property type="term" value="F:diaminobutyrate acetyltransferase activity"/>
    <property type="evidence" value="ECO:0007669"/>
    <property type="project" value="UniProtKB-EC"/>
</dbReference>
<keyword evidence="5 8" id="KW-0808">Transferase</keyword>
<dbReference type="InterPro" id="IPR016181">
    <property type="entry name" value="Acyl_CoA_acyltransferase"/>
</dbReference>
<comment type="function">
    <text evidence="8">Catalyzes the acetylation of L-2,4-diaminobutyrate (DABA) to gamma-N-acetyl-alpha,gamma-diaminobutyric acid (ADABA) with acetyl coenzyme A.</text>
</comment>
<dbReference type="CDD" id="cd04301">
    <property type="entry name" value="NAT_SF"/>
    <property type="match status" value="1"/>
</dbReference>
<evidence type="ECO:0000256" key="2">
    <source>
        <dbReference type="ARBA" id="ARBA00010712"/>
    </source>
</evidence>
<evidence type="ECO:0000256" key="6">
    <source>
        <dbReference type="ARBA" id="ARBA00023315"/>
    </source>
</evidence>
<evidence type="ECO:0000256" key="4">
    <source>
        <dbReference type="ARBA" id="ARBA00017935"/>
    </source>
</evidence>
<comment type="pathway">
    <text evidence="1 8">Amine and polyamine biosynthesis; ectoine biosynthesis; L-ectoine from L-aspartate 4-semialdehyde: step 2/3.</text>
</comment>
<feature type="domain" description="N-acetyltransferase" evidence="10">
    <location>
        <begin position="11"/>
        <end position="158"/>
    </location>
</feature>
<dbReference type="InterPro" id="IPR012772">
    <property type="entry name" value="Ectoine_EctA"/>
</dbReference>
<gene>
    <name evidence="8 11" type="primary">ectA</name>
    <name evidence="11" type="ORF">GPA21_09360</name>
</gene>
<dbReference type="NCBIfam" id="TIGR02406">
    <property type="entry name" value="ectoine_EctA"/>
    <property type="match status" value="1"/>
</dbReference>
<dbReference type="EC" id="2.3.1.178" evidence="3 8"/>
<dbReference type="EMBL" id="WTVM01000045">
    <property type="protein sequence ID" value="NMG03180.1"/>
    <property type="molecule type" value="Genomic_DNA"/>
</dbReference>
<dbReference type="Gene3D" id="3.40.630.30">
    <property type="match status" value="1"/>
</dbReference>
<dbReference type="AlphaFoldDB" id="A0A972FED3"/>
<feature type="region of interest" description="Disordered" evidence="9">
    <location>
        <begin position="151"/>
        <end position="170"/>
    </location>
</feature>
<name>A0A972FED3_9RHOO</name>
<comment type="similarity">
    <text evidence="2 8">Belongs to the acetyltransferase family. EctA subfamily.</text>
</comment>
<sequence length="170" mass="18508">MMTTSTDRSDIEFRPATCSDGAALWALVRATATLELNSAYFYLLFATDFGDHCLIAESGGETVGAVIGYRPPRDPSAAFVWQIGVSPAMQGRGLGLRMLKAWRNLPANRDADCITATVATDNTASDRLFRALARDLGTSVEVREHFTSDMFPAPHPPEPLYRIGPLSREG</sequence>
<comment type="caution">
    <text evidence="11">The sequence shown here is derived from an EMBL/GenBank/DDBJ whole genome shotgun (WGS) entry which is preliminary data.</text>
</comment>
<dbReference type="GO" id="GO:0019491">
    <property type="term" value="P:ectoine biosynthetic process"/>
    <property type="evidence" value="ECO:0007669"/>
    <property type="project" value="InterPro"/>
</dbReference>
<dbReference type="Pfam" id="PF00583">
    <property type="entry name" value="Acetyltransf_1"/>
    <property type="match status" value="1"/>
</dbReference>
<comment type="catalytic activity">
    <reaction evidence="7 8">
        <text>L-2,4-diaminobutanoate + acetyl-CoA = (2S)-4-acetamido-2-aminobutanoate + CoA + H(+)</text>
        <dbReference type="Rhea" id="RHEA:16901"/>
        <dbReference type="ChEBI" id="CHEBI:15378"/>
        <dbReference type="ChEBI" id="CHEBI:57287"/>
        <dbReference type="ChEBI" id="CHEBI:57288"/>
        <dbReference type="ChEBI" id="CHEBI:58761"/>
        <dbReference type="ChEBI" id="CHEBI:58929"/>
        <dbReference type="EC" id="2.3.1.178"/>
    </reaction>
</comment>
<evidence type="ECO:0000313" key="11">
    <source>
        <dbReference type="EMBL" id="NMG03180.1"/>
    </source>
</evidence>
<dbReference type="RefSeq" id="WP_168987932.1">
    <property type="nucleotide sequence ID" value="NZ_CAWPHM010000270.1"/>
</dbReference>
<dbReference type="Proteomes" id="UP000599523">
    <property type="component" value="Unassembled WGS sequence"/>
</dbReference>
<evidence type="ECO:0000256" key="8">
    <source>
        <dbReference type="RuleBase" id="RU365045"/>
    </source>
</evidence>
<evidence type="ECO:0000256" key="7">
    <source>
        <dbReference type="ARBA" id="ARBA00048924"/>
    </source>
</evidence>
<dbReference type="PROSITE" id="PS51186">
    <property type="entry name" value="GNAT"/>
    <property type="match status" value="1"/>
</dbReference>
<keyword evidence="12" id="KW-1185">Reference proteome</keyword>
<protein>
    <recommendedName>
        <fullName evidence="4 8">L-2,4-diaminobutyric acid acetyltransferase</fullName>
        <shortName evidence="8">DABA acetyltransferase</shortName>
        <ecNumber evidence="3 8">2.3.1.178</ecNumber>
    </recommendedName>
</protein>